<dbReference type="AlphaFoldDB" id="A0A078B3K7"/>
<dbReference type="PROSITE" id="PS50151">
    <property type="entry name" value="UVR"/>
    <property type="match status" value="1"/>
</dbReference>
<dbReference type="Pfam" id="PF21039">
    <property type="entry name" value="CEP104_ZnF"/>
    <property type="match status" value="1"/>
</dbReference>
<keyword evidence="4" id="KW-1185">Reference proteome</keyword>
<dbReference type="InParanoid" id="A0A078B3K7"/>
<dbReference type="PANTHER" id="PTHR13371">
    <property type="entry name" value="GLYCINE-, GLUTAMATE-, THIENYLCYCLOHEXYLPIPERIDINE-BINDING PROTEIN"/>
    <property type="match status" value="1"/>
</dbReference>
<dbReference type="GO" id="GO:0005929">
    <property type="term" value="C:cilium"/>
    <property type="evidence" value="ECO:0007669"/>
    <property type="project" value="TreeGrafter"/>
</dbReference>
<reference evidence="3 4" key="1">
    <citation type="submission" date="2014-06" db="EMBL/GenBank/DDBJ databases">
        <authorList>
            <person name="Swart Estienne"/>
        </authorList>
    </citation>
    <scope>NUCLEOTIDE SEQUENCE [LARGE SCALE GENOMIC DNA]</scope>
    <source>
        <strain evidence="3 4">130c</strain>
    </source>
</reference>
<name>A0A078B3K7_STYLE</name>
<dbReference type="FunCoup" id="A0A078B3K7">
    <property type="interactions" value="69"/>
</dbReference>
<proteinExistence type="predicted"/>
<gene>
    <name evidence="3" type="primary">Contig5216.g5601</name>
    <name evidence="3" type="ORF">STYLEM_17204</name>
</gene>
<feature type="region of interest" description="Disordered" evidence="1">
    <location>
        <begin position="421"/>
        <end position="453"/>
    </location>
</feature>
<dbReference type="InterPro" id="IPR016024">
    <property type="entry name" value="ARM-type_fold"/>
</dbReference>
<feature type="domain" description="UVR" evidence="2">
    <location>
        <begin position="207"/>
        <end position="242"/>
    </location>
</feature>
<dbReference type="Proteomes" id="UP000039865">
    <property type="component" value="Unassembled WGS sequence"/>
</dbReference>
<evidence type="ECO:0000259" key="2">
    <source>
        <dbReference type="PROSITE" id="PS50151"/>
    </source>
</evidence>
<feature type="region of interest" description="Disordered" evidence="1">
    <location>
        <begin position="703"/>
        <end position="733"/>
    </location>
</feature>
<protein>
    <submittedName>
        <fullName evidence="3">Centrosomal protein of 104 kDa</fullName>
    </submittedName>
</protein>
<dbReference type="InterPro" id="IPR048738">
    <property type="entry name" value="CEP104_Znf"/>
</dbReference>
<dbReference type="Gene3D" id="2.60.120.260">
    <property type="entry name" value="Galactose-binding domain-like"/>
    <property type="match status" value="1"/>
</dbReference>
<evidence type="ECO:0000313" key="4">
    <source>
        <dbReference type="Proteomes" id="UP000039865"/>
    </source>
</evidence>
<dbReference type="SUPFAM" id="SSF48371">
    <property type="entry name" value="ARM repeat"/>
    <property type="match status" value="1"/>
</dbReference>
<dbReference type="SMART" id="SM01349">
    <property type="entry name" value="TOG"/>
    <property type="match status" value="1"/>
</dbReference>
<evidence type="ECO:0000256" key="1">
    <source>
        <dbReference type="SAM" id="MobiDB-lite"/>
    </source>
</evidence>
<dbReference type="OMA" id="VQGNDYN"/>
<accession>A0A078B3K7</accession>
<dbReference type="Gene3D" id="1.25.10.10">
    <property type="entry name" value="Leucine-rich Repeat Variant"/>
    <property type="match status" value="1"/>
</dbReference>
<dbReference type="InterPro" id="IPR001943">
    <property type="entry name" value="UVR_dom"/>
</dbReference>
<dbReference type="InterPro" id="IPR008979">
    <property type="entry name" value="Galactose-bd-like_sf"/>
</dbReference>
<dbReference type="Pfam" id="PF21040">
    <property type="entry name" value="CEP104-like_TOG"/>
    <property type="match status" value="1"/>
</dbReference>
<dbReference type="OrthoDB" id="66599at2759"/>
<dbReference type="PANTHER" id="PTHR13371:SF0">
    <property type="entry name" value="CENTROSOMAL PROTEIN OF 104 KDA"/>
    <property type="match status" value="1"/>
</dbReference>
<dbReference type="InterPro" id="IPR052607">
    <property type="entry name" value="CEP104-like"/>
</dbReference>
<dbReference type="EMBL" id="CCKQ01016211">
    <property type="protein sequence ID" value="CDW88088.1"/>
    <property type="molecule type" value="Genomic_DNA"/>
</dbReference>
<dbReference type="InterPro" id="IPR034085">
    <property type="entry name" value="TOG"/>
</dbReference>
<dbReference type="InterPro" id="IPR011989">
    <property type="entry name" value="ARM-like"/>
</dbReference>
<organism evidence="3 4">
    <name type="scientific">Stylonychia lemnae</name>
    <name type="common">Ciliate</name>
    <dbReference type="NCBI Taxonomy" id="5949"/>
    <lineage>
        <taxon>Eukaryota</taxon>
        <taxon>Sar</taxon>
        <taxon>Alveolata</taxon>
        <taxon>Ciliophora</taxon>
        <taxon>Intramacronucleata</taxon>
        <taxon>Spirotrichea</taxon>
        <taxon>Stichotrichia</taxon>
        <taxon>Sporadotrichida</taxon>
        <taxon>Oxytrichidae</taxon>
        <taxon>Stylonychinae</taxon>
        <taxon>Stylonychia</taxon>
    </lineage>
</organism>
<evidence type="ECO:0000313" key="3">
    <source>
        <dbReference type="EMBL" id="CDW88088.1"/>
    </source>
</evidence>
<dbReference type="SUPFAM" id="SSF49785">
    <property type="entry name" value="Galactose-binding domain-like"/>
    <property type="match status" value="1"/>
</dbReference>
<dbReference type="Pfam" id="PF02151">
    <property type="entry name" value="UVR"/>
    <property type="match status" value="1"/>
</dbReference>
<dbReference type="InterPro" id="IPR048739">
    <property type="entry name" value="CEP104_N"/>
</dbReference>
<dbReference type="Pfam" id="PF21038">
    <property type="entry name" value="CEP104_N"/>
    <property type="match status" value="1"/>
</dbReference>
<sequence length="863" mass="96820">MANSGKINLYKLKYRIVYCSGEDPEYPVTELLDNSPQSRGWQSPKFCEYPQEIIIQFTNIVRLKQIQFLSHQSKISQKIELHTYVPTGTQALSTQIPLNMIKFTKLGYLSLDSNERSQFQARELKSVYVDSVTLLLKLVFHKCFVNKYNLYNQVGLIAVNCMGEMHGAVMHGSPGSNAQNRLSLVNQSMQGPVTNIEEELSLDKNTLETLKALYAAKERAVQMDDFDEAKRIRDTIERLKTVSTQISQLEERKLLAIKSEDYDAAKIIKVEIEKLKSAVMYPHFQAPQFPPQYYGQGAPVTGNTNFTSFGLGNMMGGTDTLQNMALPMGMQQQQLPPLNNANPYGRGNFDQYEEKKGDEIGFDGSQEFGRNHHMNASGFHHDEEIKIQDLQLSKQDAGRQSLLPDIKEVPIRPSVAYDDQVIPTLSKGPGKKGGLDEGNGEGGQEGEEGKVEEISPENMKYAEALIPIFGDATVKKMFSRPWALRDEGLKECEEHIKKNNSESPVFQAALSAAGQAMGDKIAQIIQRGMSLLQTTLKCCNTQMDPGNSSAMVFNQLFVRLGDNNARVREKAEELLLMMAGHKSFGAQTVCSQIMKGQVKKSAAFSIKHIQGRLQLLHKVLEKYPVNKHNINYQQCLEYAIHGFQHQSGEIRNQAYHVILEIYRSIGANIRKSLTGLRPAQLELLETGFAEIDGVDPATLKIKGSPQRESIQGNPKTAALSKPTSQQKKSRLAGKDDLTKKCQFCGKNDSAFAQSENIDMHYWRECIMLTECTFCSQVIEISTYNQHLLNECDKAKDFKQCGRCKESVNVAEYEQHVADKSCLINKPLKAANRCPLCHQDIKPGESGWKKHLTDEGCPKNPRKK</sequence>